<dbReference type="Proteomes" id="UP000823561">
    <property type="component" value="Chromosome 5"/>
</dbReference>
<comment type="similarity">
    <text evidence="1">Belongs to the Izumo family.</text>
</comment>
<dbReference type="InterPro" id="IPR032700">
    <property type="entry name" value="IZUMO1"/>
</dbReference>
<keyword evidence="3" id="KW-1133">Transmembrane helix</keyword>
<dbReference type="Pfam" id="PF15005">
    <property type="entry name" value="IZUMO"/>
    <property type="match status" value="1"/>
</dbReference>
<dbReference type="GO" id="GO:0086080">
    <property type="term" value="F:protein binding involved in heterotypic cell-cell adhesion"/>
    <property type="evidence" value="ECO:0007669"/>
    <property type="project" value="TreeGrafter"/>
</dbReference>
<organism evidence="6 7">
    <name type="scientific">Alosa alosa</name>
    <name type="common">allis shad</name>
    <dbReference type="NCBI Taxonomy" id="278164"/>
    <lineage>
        <taxon>Eukaryota</taxon>
        <taxon>Metazoa</taxon>
        <taxon>Chordata</taxon>
        <taxon>Craniata</taxon>
        <taxon>Vertebrata</taxon>
        <taxon>Euteleostomi</taxon>
        <taxon>Actinopterygii</taxon>
        <taxon>Neopterygii</taxon>
        <taxon>Teleostei</taxon>
        <taxon>Clupei</taxon>
        <taxon>Clupeiformes</taxon>
        <taxon>Clupeoidei</taxon>
        <taxon>Clupeidae</taxon>
        <taxon>Alosa</taxon>
    </lineage>
</organism>
<keyword evidence="2 4" id="KW-0732">Signal</keyword>
<keyword evidence="3" id="KW-0472">Membrane</keyword>
<dbReference type="PANTHER" id="PTHR35540">
    <property type="entry name" value="IZUMO SPERM-EGG FUSION PROTEIN 1"/>
    <property type="match status" value="1"/>
</dbReference>
<evidence type="ECO:0000259" key="5">
    <source>
        <dbReference type="PROSITE" id="PS50835"/>
    </source>
</evidence>
<dbReference type="PROSITE" id="PS50835">
    <property type="entry name" value="IG_LIKE"/>
    <property type="match status" value="1"/>
</dbReference>
<feature type="signal peptide" evidence="4">
    <location>
        <begin position="1"/>
        <end position="21"/>
    </location>
</feature>
<gene>
    <name evidence="6" type="ORF">AALO_G00069970</name>
</gene>
<name>A0AAV6H2Q4_9TELE</name>
<evidence type="ECO:0000256" key="3">
    <source>
        <dbReference type="SAM" id="Phobius"/>
    </source>
</evidence>
<dbReference type="SMART" id="SM00409">
    <property type="entry name" value="IG"/>
    <property type="match status" value="1"/>
</dbReference>
<dbReference type="InterPro" id="IPR013783">
    <property type="entry name" value="Ig-like_fold"/>
</dbReference>
<accession>A0AAV6H2Q4</accession>
<reference evidence="6" key="1">
    <citation type="submission" date="2020-10" db="EMBL/GenBank/DDBJ databases">
        <title>Chromosome-scale genome assembly of the Allis shad, Alosa alosa.</title>
        <authorList>
            <person name="Margot Z."/>
            <person name="Christophe K."/>
            <person name="Cabau C."/>
            <person name="Louis A."/>
            <person name="Berthelot C."/>
            <person name="Parey E."/>
            <person name="Roest Crollius H."/>
            <person name="Montfort J."/>
            <person name="Robinson-Rechavi M."/>
            <person name="Bucao C."/>
            <person name="Bouchez O."/>
            <person name="Gislard M."/>
            <person name="Lluch J."/>
            <person name="Milhes M."/>
            <person name="Lampietro C."/>
            <person name="Lopez Roques C."/>
            <person name="Donnadieu C."/>
            <person name="Braasch I."/>
            <person name="Desvignes T."/>
            <person name="Postlethwait J."/>
            <person name="Bobe J."/>
            <person name="Guiguen Y."/>
        </authorList>
    </citation>
    <scope>NUCLEOTIDE SEQUENCE</scope>
    <source>
        <strain evidence="6">M-15738</strain>
        <tissue evidence="6">Blood</tissue>
    </source>
</reference>
<dbReference type="InterPro" id="IPR032699">
    <property type="entry name" value="Izumo-Ig"/>
</dbReference>
<dbReference type="InterPro" id="IPR003599">
    <property type="entry name" value="Ig_sub"/>
</dbReference>
<dbReference type="PANTHER" id="PTHR35540:SF1">
    <property type="entry name" value="IZUMO SPERM-EGG FUSION PROTEIN 1"/>
    <property type="match status" value="1"/>
</dbReference>
<dbReference type="Pfam" id="PF16706">
    <property type="entry name" value="Izumo-Ig"/>
    <property type="match status" value="1"/>
</dbReference>
<dbReference type="AlphaFoldDB" id="A0AAV6H2Q4"/>
<dbReference type="InterPro" id="IPR036179">
    <property type="entry name" value="Ig-like_dom_sf"/>
</dbReference>
<dbReference type="SUPFAM" id="SSF48726">
    <property type="entry name" value="Immunoglobulin"/>
    <property type="match status" value="1"/>
</dbReference>
<protein>
    <recommendedName>
        <fullName evidence="5">Ig-like domain-containing protein</fullName>
    </recommendedName>
</protein>
<dbReference type="GO" id="GO:0002080">
    <property type="term" value="C:acrosomal membrane"/>
    <property type="evidence" value="ECO:0007669"/>
    <property type="project" value="TreeGrafter"/>
</dbReference>
<evidence type="ECO:0000313" key="7">
    <source>
        <dbReference type="Proteomes" id="UP000823561"/>
    </source>
</evidence>
<dbReference type="InterPro" id="IPR029389">
    <property type="entry name" value="IZUMO"/>
</dbReference>
<dbReference type="InterPro" id="IPR007110">
    <property type="entry name" value="Ig-like_dom"/>
</dbReference>
<sequence length="335" mass="38148">MFKFSPPILLLLLYSSPVVQTCLQCDRVVVYIHEDFLVSQKDLTIQEQKDLQNIIDHGYVTFQEASKQYHGVIDPTTLYRARTEYHSEFDRYWQDKRGDNIHTEMMTILAKGKMILEKHLESFVQKGLCPNKCGLLYQIVMNCDSCKYEQRTCPSATPPKDCGDHHLEAEEGDEVVLDCFLSWHSLVTGHKDYHYSWRPGLQNVTPGDEFQVLVVTPDSNIILNQLVVAEQGVYLCLLQDNNGTVYSRTSFTLTVSTLPLTTPRPIMTLPSVPKRRDGVMLYPDTLLIILGLLSALSLAASLTLLIALSRMMLRRQSHRKEEWRGGRGGGRGREV</sequence>
<proteinExistence type="inferred from homology"/>
<feature type="transmembrane region" description="Helical" evidence="3">
    <location>
        <begin position="286"/>
        <end position="308"/>
    </location>
</feature>
<feature type="chain" id="PRO_5043540511" description="Ig-like domain-containing protein" evidence="4">
    <location>
        <begin position="22"/>
        <end position="335"/>
    </location>
</feature>
<evidence type="ECO:0000256" key="4">
    <source>
        <dbReference type="SAM" id="SignalP"/>
    </source>
</evidence>
<feature type="domain" description="Ig-like" evidence="5">
    <location>
        <begin position="154"/>
        <end position="252"/>
    </location>
</feature>
<dbReference type="GO" id="GO:0005102">
    <property type="term" value="F:signaling receptor binding"/>
    <property type="evidence" value="ECO:0007669"/>
    <property type="project" value="InterPro"/>
</dbReference>
<dbReference type="GO" id="GO:0035036">
    <property type="term" value="P:sperm-egg recognition"/>
    <property type="evidence" value="ECO:0007669"/>
    <property type="project" value="InterPro"/>
</dbReference>
<keyword evidence="7" id="KW-1185">Reference proteome</keyword>
<keyword evidence="3" id="KW-0812">Transmembrane</keyword>
<evidence type="ECO:0000256" key="2">
    <source>
        <dbReference type="ARBA" id="ARBA00022729"/>
    </source>
</evidence>
<evidence type="ECO:0000256" key="1">
    <source>
        <dbReference type="ARBA" id="ARBA00009633"/>
    </source>
</evidence>
<evidence type="ECO:0000313" key="6">
    <source>
        <dbReference type="EMBL" id="KAG5281324.1"/>
    </source>
</evidence>
<dbReference type="GO" id="GO:0007342">
    <property type="term" value="P:fusion of sperm to egg plasma membrane involved in single fertilization"/>
    <property type="evidence" value="ECO:0007669"/>
    <property type="project" value="InterPro"/>
</dbReference>
<dbReference type="EMBL" id="JADWDJ010000005">
    <property type="protein sequence ID" value="KAG5281324.1"/>
    <property type="molecule type" value="Genomic_DNA"/>
</dbReference>
<comment type="caution">
    <text evidence="6">The sequence shown here is derived from an EMBL/GenBank/DDBJ whole genome shotgun (WGS) entry which is preliminary data.</text>
</comment>
<dbReference type="Gene3D" id="2.60.40.10">
    <property type="entry name" value="Immunoglobulins"/>
    <property type="match status" value="1"/>
</dbReference>
<dbReference type="GO" id="GO:0005886">
    <property type="term" value="C:plasma membrane"/>
    <property type="evidence" value="ECO:0007669"/>
    <property type="project" value="TreeGrafter"/>
</dbReference>